<comment type="caution">
    <text evidence="1">The sequence shown here is derived from an EMBL/GenBank/DDBJ whole genome shotgun (WGS) entry which is preliminary data.</text>
</comment>
<keyword evidence="2" id="KW-1185">Reference proteome</keyword>
<evidence type="ECO:0000313" key="1">
    <source>
        <dbReference type="EMBL" id="GAA2340610.1"/>
    </source>
</evidence>
<sequence>MRRAGGFLVVLAQRPESERSHACLSRLLLGRSLPEEMLRFVVGVAVAELRTPARAESHTARGYAAYGNDPALV</sequence>
<organism evidence="1 2">
    <name type="scientific">Saccharopolyspora halophila</name>
    <dbReference type="NCBI Taxonomy" id="405551"/>
    <lineage>
        <taxon>Bacteria</taxon>
        <taxon>Bacillati</taxon>
        <taxon>Actinomycetota</taxon>
        <taxon>Actinomycetes</taxon>
        <taxon>Pseudonocardiales</taxon>
        <taxon>Pseudonocardiaceae</taxon>
        <taxon>Saccharopolyspora</taxon>
    </lineage>
</organism>
<dbReference type="Proteomes" id="UP001501218">
    <property type="component" value="Unassembled WGS sequence"/>
</dbReference>
<accession>A0ABN3FZ79</accession>
<protein>
    <submittedName>
        <fullName evidence="1">Uncharacterized protein</fullName>
    </submittedName>
</protein>
<proteinExistence type="predicted"/>
<reference evidence="1 2" key="1">
    <citation type="journal article" date="2019" name="Int. J. Syst. Evol. Microbiol.">
        <title>The Global Catalogue of Microorganisms (GCM) 10K type strain sequencing project: providing services to taxonomists for standard genome sequencing and annotation.</title>
        <authorList>
            <consortium name="The Broad Institute Genomics Platform"/>
            <consortium name="The Broad Institute Genome Sequencing Center for Infectious Disease"/>
            <person name="Wu L."/>
            <person name="Ma J."/>
        </authorList>
    </citation>
    <scope>NUCLEOTIDE SEQUENCE [LARGE SCALE GENOMIC DNA]</scope>
    <source>
        <strain evidence="1 2">JCM 16221</strain>
    </source>
</reference>
<gene>
    <name evidence="1" type="ORF">GCM10009854_16310</name>
</gene>
<name>A0ABN3FZ79_9PSEU</name>
<dbReference type="EMBL" id="BAAARA010000004">
    <property type="protein sequence ID" value="GAA2340610.1"/>
    <property type="molecule type" value="Genomic_DNA"/>
</dbReference>
<evidence type="ECO:0000313" key="2">
    <source>
        <dbReference type="Proteomes" id="UP001501218"/>
    </source>
</evidence>